<keyword evidence="10" id="KW-1185">Reference proteome</keyword>
<evidence type="ECO:0000313" key="10">
    <source>
        <dbReference type="Proteomes" id="UP000799324"/>
    </source>
</evidence>
<evidence type="ECO:0000259" key="7">
    <source>
        <dbReference type="Pfam" id="PF12894"/>
    </source>
</evidence>
<keyword evidence="4" id="KW-0833">Ubl conjugation pathway</keyword>
<evidence type="ECO:0000259" key="8">
    <source>
        <dbReference type="Pfam" id="PF12896"/>
    </source>
</evidence>
<dbReference type="InterPro" id="IPR024790">
    <property type="entry name" value="APC4_long_dom"/>
</dbReference>
<name>A0A6A6TM95_9PLEO</name>
<protein>
    <recommendedName>
        <fullName evidence="1">Anaphase-promoting complex subunit 4</fullName>
    </recommendedName>
</protein>
<feature type="compositionally biased region" description="Acidic residues" evidence="6">
    <location>
        <begin position="917"/>
        <end position="935"/>
    </location>
</feature>
<feature type="domain" description="Anaphase-promoting complex subunit 4 long" evidence="8">
    <location>
        <begin position="320"/>
        <end position="520"/>
    </location>
</feature>
<dbReference type="Pfam" id="PF12896">
    <property type="entry name" value="ANAPC4"/>
    <property type="match status" value="1"/>
</dbReference>
<feature type="region of interest" description="Disordered" evidence="6">
    <location>
        <begin position="881"/>
        <end position="942"/>
    </location>
</feature>
<dbReference type="SUPFAM" id="SSF117289">
    <property type="entry name" value="Nucleoporin domain"/>
    <property type="match status" value="1"/>
</dbReference>
<feature type="region of interest" description="Disordered" evidence="6">
    <location>
        <begin position="760"/>
        <end position="816"/>
    </location>
</feature>
<evidence type="ECO:0000313" key="9">
    <source>
        <dbReference type="EMBL" id="KAF2660053.1"/>
    </source>
</evidence>
<evidence type="ECO:0000256" key="4">
    <source>
        <dbReference type="ARBA" id="ARBA00022786"/>
    </source>
</evidence>
<dbReference type="PANTHER" id="PTHR13260">
    <property type="entry name" value="ANAPHASE PROMOTING COMPLEX SUBUNIT 4 APC4"/>
    <property type="match status" value="1"/>
</dbReference>
<dbReference type="Proteomes" id="UP000799324">
    <property type="component" value="Unassembled WGS sequence"/>
</dbReference>
<dbReference type="GO" id="GO:0031145">
    <property type="term" value="P:anaphase-promoting complex-dependent catabolic process"/>
    <property type="evidence" value="ECO:0007669"/>
    <property type="project" value="InterPro"/>
</dbReference>
<dbReference type="GO" id="GO:0051301">
    <property type="term" value="P:cell division"/>
    <property type="evidence" value="ECO:0007669"/>
    <property type="project" value="UniProtKB-KW"/>
</dbReference>
<dbReference type="InterPro" id="IPR024977">
    <property type="entry name" value="Apc4-like_WD40_dom"/>
</dbReference>
<dbReference type="Pfam" id="PF12894">
    <property type="entry name" value="ANAPC4_WD40"/>
    <property type="match status" value="1"/>
</dbReference>
<evidence type="ECO:0000256" key="5">
    <source>
        <dbReference type="ARBA" id="ARBA00023306"/>
    </source>
</evidence>
<accession>A0A6A6TM95</accession>
<dbReference type="EMBL" id="MU004302">
    <property type="protein sequence ID" value="KAF2660053.1"/>
    <property type="molecule type" value="Genomic_DNA"/>
</dbReference>
<evidence type="ECO:0000256" key="3">
    <source>
        <dbReference type="ARBA" id="ARBA00022776"/>
    </source>
</evidence>
<gene>
    <name evidence="9" type="ORF">K491DRAFT_108510</name>
</gene>
<organism evidence="9 10">
    <name type="scientific">Lophiostoma macrostomum CBS 122681</name>
    <dbReference type="NCBI Taxonomy" id="1314788"/>
    <lineage>
        <taxon>Eukaryota</taxon>
        <taxon>Fungi</taxon>
        <taxon>Dikarya</taxon>
        <taxon>Ascomycota</taxon>
        <taxon>Pezizomycotina</taxon>
        <taxon>Dothideomycetes</taxon>
        <taxon>Pleosporomycetidae</taxon>
        <taxon>Pleosporales</taxon>
        <taxon>Lophiostomataceae</taxon>
        <taxon>Lophiostoma</taxon>
    </lineage>
</organism>
<keyword evidence="2" id="KW-0132">Cell division</keyword>
<feature type="compositionally biased region" description="Basic and acidic residues" evidence="6">
    <location>
        <begin position="881"/>
        <end position="899"/>
    </location>
</feature>
<reference evidence="9" key="1">
    <citation type="journal article" date="2020" name="Stud. Mycol.">
        <title>101 Dothideomycetes genomes: a test case for predicting lifestyles and emergence of pathogens.</title>
        <authorList>
            <person name="Haridas S."/>
            <person name="Albert R."/>
            <person name="Binder M."/>
            <person name="Bloem J."/>
            <person name="Labutti K."/>
            <person name="Salamov A."/>
            <person name="Andreopoulos B."/>
            <person name="Baker S."/>
            <person name="Barry K."/>
            <person name="Bills G."/>
            <person name="Bluhm B."/>
            <person name="Cannon C."/>
            <person name="Castanera R."/>
            <person name="Culley D."/>
            <person name="Daum C."/>
            <person name="Ezra D."/>
            <person name="Gonzalez J."/>
            <person name="Henrissat B."/>
            <person name="Kuo A."/>
            <person name="Liang C."/>
            <person name="Lipzen A."/>
            <person name="Lutzoni F."/>
            <person name="Magnuson J."/>
            <person name="Mondo S."/>
            <person name="Nolan M."/>
            <person name="Ohm R."/>
            <person name="Pangilinan J."/>
            <person name="Park H.-J."/>
            <person name="Ramirez L."/>
            <person name="Alfaro M."/>
            <person name="Sun H."/>
            <person name="Tritt A."/>
            <person name="Yoshinaga Y."/>
            <person name="Zwiers L.-H."/>
            <person name="Turgeon B."/>
            <person name="Goodwin S."/>
            <person name="Spatafora J."/>
            <person name="Crous P."/>
            <person name="Grigoriev I."/>
        </authorList>
    </citation>
    <scope>NUCLEOTIDE SEQUENCE</scope>
    <source>
        <strain evidence="9">CBS 122681</strain>
    </source>
</reference>
<feature type="compositionally biased region" description="Low complexity" evidence="6">
    <location>
        <begin position="793"/>
        <end position="809"/>
    </location>
</feature>
<dbReference type="AlphaFoldDB" id="A0A6A6TM95"/>
<feature type="domain" description="Anaphase-promoting complex subunit 4-like WD40" evidence="7">
    <location>
        <begin position="32"/>
        <end position="128"/>
    </location>
</feature>
<dbReference type="GO" id="GO:0070979">
    <property type="term" value="P:protein K11-linked ubiquitination"/>
    <property type="evidence" value="ECO:0007669"/>
    <property type="project" value="TreeGrafter"/>
</dbReference>
<keyword evidence="5" id="KW-0131">Cell cycle</keyword>
<evidence type="ECO:0000256" key="2">
    <source>
        <dbReference type="ARBA" id="ARBA00022618"/>
    </source>
</evidence>
<feature type="compositionally biased region" description="Low complexity" evidence="6">
    <location>
        <begin position="760"/>
        <end position="780"/>
    </location>
</feature>
<feature type="compositionally biased region" description="Low complexity" evidence="6">
    <location>
        <begin position="904"/>
        <end position="916"/>
    </location>
</feature>
<proteinExistence type="predicted"/>
<dbReference type="OrthoDB" id="2110451at2759"/>
<keyword evidence="3" id="KW-0498">Mitosis</keyword>
<evidence type="ECO:0000256" key="6">
    <source>
        <dbReference type="SAM" id="MobiDB-lite"/>
    </source>
</evidence>
<dbReference type="GO" id="GO:0034399">
    <property type="term" value="C:nuclear periphery"/>
    <property type="evidence" value="ECO:0007669"/>
    <property type="project" value="TreeGrafter"/>
</dbReference>
<evidence type="ECO:0000256" key="1">
    <source>
        <dbReference type="ARBA" id="ARBA00016067"/>
    </source>
</evidence>
<dbReference type="PANTHER" id="PTHR13260:SF0">
    <property type="entry name" value="ANAPHASE-PROMOTING COMPLEX SUBUNIT 4"/>
    <property type="match status" value="1"/>
</dbReference>
<sequence>MSTANMESSTGPQLLLQAEKILLHPIHPQLISYCPTMDLIAIVTDEENLDVYRINGQRAFGLKRKGSDLTVDLICWEFNGQAIAVAWSDGCTDIVSAETGKVIHPNLPAPRVGTGDDDIRIGCMGWGRNFIDAGIVKRRTGVRKKLDKSDGQVTSIDFTDETTEHWDTFKDETSLEDFLQRQPDLQALDMAPDLPDQLAMMDMETLLPKLPAIPLPPATPFMRMGQQADSGAFSTQAQVDSLLHSHHTKDHNSVDMFIRCTDVGSVHPSIYDSLETINIQLPSSWPLESSRPLLHASHPYSCSHGLLTALRIAGKTNLAFVPLTLGFIPSAGIYLHLISSKTSQLQNLLLYVQQCLQRLRTFWKHSRDLPSKFMMNISETLEEKGHGDLVTNLYHLACTGNCPLVLKEWLIDELSEAGHKRWDHTVTGSLTTVLQLLHENLLPAIDRCAIILSRLRGLAKYHDESSGWIFNTPVTTFTSLLSLLKNLRLLAHTTLLYASDEKRHFGSFSKWLRYEIDFEATEPDSQSRAEMEGRDPGVDVGVVLDYIRYGLMKSDLTPYLRPESDLSTQQRTEDASSYEDTLKAIDLLKDEALYKEQALCLDHVLGHFTRGCTTLFQQISAWQESNTSMDSALILAPDFDVDGAAALDMRMVSLPAQANGIATYILFTQAEAAQETLHIHRLTHDSQISSLATSLRAYETATLTFPSGARVIDAKFADDKSLLVILEPDSSSMADDKGKERDGDGDGCCILISLPYATPSSFSSPSTSTSAPIPPSTSTTDKYPIHYTPQPPASHLLPPSPSIPSQSTAKPPISTSAFGYAQTPITLTPALVQKHTRHVFTTRFTPLKMLVNGRKGRRVVLVLGSDCKHYRVLDLDFREKGSGKRGVEGEGKKVGKNSEEVGDESASGSGSASEQWSSDEDWEGVSVDEGDGDGDGDVRMVG</sequence>
<dbReference type="GO" id="GO:0005680">
    <property type="term" value="C:anaphase-promoting complex"/>
    <property type="evidence" value="ECO:0007669"/>
    <property type="project" value="InterPro"/>
</dbReference>
<dbReference type="InterPro" id="IPR024789">
    <property type="entry name" value="APC4"/>
</dbReference>